<dbReference type="EMBL" id="LUGG01000005">
    <property type="protein sequence ID" value="OBZ74399.1"/>
    <property type="molecule type" value="Genomic_DNA"/>
</dbReference>
<protein>
    <submittedName>
        <fullName evidence="1">Uncharacterized protein</fullName>
    </submittedName>
</protein>
<comment type="caution">
    <text evidence="1">The sequence shown here is derived from an EMBL/GenBank/DDBJ whole genome shotgun (WGS) entry which is preliminary data.</text>
</comment>
<sequence>MTIILSTEKAPAWPFDLRTCPRGLSYFTLLAFIQSQTQMTLVMGVLPRVALRDESIRDCLRNQFPILLGICS</sequence>
<gene>
    <name evidence="1" type="ORF">A0H81_05234</name>
</gene>
<dbReference type="AlphaFoldDB" id="A0A1C7MDD8"/>
<reference evidence="1 2" key="1">
    <citation type="submission" date="2016-03" db="EMBL/GenBank/DDBJ databases">
        <title>Whole genome sequencing of Grifola frondosa 9006-11.</title>
        <authorList>
            <person name="Min B."/>
            <person name="Park H."/>
            <person name="Kim J.-G."/>
            <person name="Cho H."/>
            <person name="Oh Y.-L."/>
            <person name="Kong W.-S."/>
            <person name="Choi I.-G."/>
        </authorList>
    </citation>
    <scope>NUCLEOTIDE SEQUENCE [LARGE SCALE GENOMIC DNA]</scope>
    <source>
        <strain evidence="1 2">9006-11</strain>
    </source>
</reference>
<evidence type="ECO:0000313" key="2">
    <source>
        <dbReference type="Proteomes" id="UP000092993"/>
    </source>
</evidence>
<keyword evidence="2" id="KW-1185">Reference proteome</keyword>
<proteinExistence type="predicted"/>
<accession>A0A1C7MDD8</accession>
<dbReference type="Proteomes" id="UP000092993">
    <property type="component" value="Unassembled WGS sequence"/>
</dbReference>
<evidence type="ECO:0000313" key="1">
    <source>
        <dbReference type="EMBL" id="OBZ74399.1"/>
    </source>
</evidence>
<organism evidence="1 2">
    <name type="scientific">Grifola frondosa</name>
    <name type="common">Maitake</name>
    <name type="synonym">Polyporus frondosus</name>
    <dbReference type="NCBI Taxonomy" id="5627"/>
    <lineage>
        <taxon>Eukaryota</taxon>
        <taxon>Fungi</taxon>
        <taxon>Dikarya</taxon>
        <taxon>Basidiomycota</taxon>
        <taxon>Agaricomycotina</taxon>
        <taxon>Agaricomycetes</taxon>
        <taxon>Polyporales</taxon>
        <taxon>Grifolaceae</taxon>
        <taxon>Grifola</taxon>
    </lineage>
</organism>
<name>A0A1C7MDD8_GRIFR</name>